<evidence type="ECO:0000313" key="7">
    <source>
        <dbReference type="Proteomes" id="UP001198630"/>
    </source>
</evidence>
<comment type="caution">
    <text evidence="6">The sequence shown here is derived from an EMBL/GenBank/DDBJ whole genome shotgun (WGS) entry which is preliminary data.</text>
</comment>
<reference evidence="6" key="1">
    <citation type="submission" date="2021-11" db="EMBL/GenBank/DDBJ databases">
        <title>Development of a sustainable strategy for remediation of hydrocarbon-contaminated territories based on the waste exchange concept.</title>
        <authorList>
            <person name="Elkin A."/>
        </authorList>
    </citation>
    <scope>NUCLEOTIDE SEQUENCE</scope>
    <source>
        <strain evidence="6">IEGM 757</strain>
    </source>
</reference>
<dbReference type="PROSITE" id="PS51077">
    <property type="entry name" value="HTH_ICLR"/>
    <property type="match status" value="1"/>
</dbReference>
<dbReference type="PROSITE" id="PS51078">
    <property type="entry name" value="ICLR_ED"/>
    <property type="match status" value="1"/>
</dbReference>
<dbReference type="InterPro" id="IPR050707">
    <property type="entry name" value="HTH_MetabolicPath_Reg"/>
</dbReference>
<dbReference type="InterPro" id="IPR036388">
    <property type="entry name" value="WH-like_DNA-bd_sf"/>
</dbReference>
<accession>A0AAW4XR18</accession>
<dbReference type="Pfam" id="PF09339">
    <property type="entry name" value="HTH_IclR"/>
    <property type="match status" value="1"/>
</dbReference>
<dbReference type="PANTHER" id="PTHR30136">
    <property type="entry name" value="HELIX-TURN-HELIX TRANSCRIPTIONAL REGULATOR, ICLR FAMILY"/>
    <property type="match status" value="1"/>
</dbReference>
<keyword evidence="2" id="KW-0238">DNA-binding</keyword>
<dbReference type="GO" id="GO:0003677">
    <property type="term" value="F:DNA binding"/>
    <property type="evidence" value="ECO:0007669"/>
    <property type="project" value="UniProtKB-KW"/>
</dbReference>
<dbReference type="SUPFAM" id="SSF55781">
    <property type="entry name" value="GAF domain-like"/>
    <property type="match status" value="1"/>
</dbReference>
<dbReference type="Gene3D" id="1.10.10.10">
    <property type="entry name" value="Winged helix-like DNA-binding domain superfamily/Winged helix DNA-binding domain"/>
    <property type="match status" value="1"/>
</dbReference>
<evidence type="ECO:0000256" key="3">
    <source>
        <dbReference type="ARBA" id="ARBA00023163"/>
    </source>
</evidence>
<feature type="domain" description="IclR-ED" evidence="5">
    <location>
        <begin position="49"/>
        <end position="224"/>
    </location>
</feature>
<dbReference type="InterPro" id="IPR036390">
    <property type="entry name" value="WH_DNA-bd_sf"/>
</dbReference>
<dbReference type="GO" id="GO:0003700">
    <property type="term" value="F:DNA-binding transcription factor activity"/>
    <property type="evidence" value="ECO:0007669"/>
    <property type="project" value="TreeGrafter"/>
</dbReference>
<dbReference type="Proteomes" id="UP001198630">
    <property type="component" value="Unassembled WGS sequence"/>
</dbReference>
<dbReference type="AlphaFoldDB" id="A0AAW4XR18"/>
<evidence type="ECO:0000259" key="5">
    <source>
        <dbReference type="PROSITE" id="PS51078"/>
    </source>
</evidence>
<dbReference type="Pfam" id="PF01614">
    <property type="entry name" value="IclR_C"/>
    <property type="match status" value="1"/>
</dbReference>
<name>A0AAW4XR18_RHORH</name>
<evidence type="ECO:0000259" key="4">
    <source>
        <dbReference type="PROSITE" id="PS51077"/>
    </source>
</evidence>
<dbReference type="PANTHER" id="PTHR30136:SF35">
    <property type="entry name" value="HTH-TYPE TRANSCRIPTIONAL REGULATOR RV1719"/>
    <property type="match status" value="1"/>
</dbReference>
<proteinExistence type="predicted"/>
<dbReference type="InterPro" id="IPR014757">
    <property type="entry name" value="Tscrpt_reg_IclR_C"/>
</dbReference>
<dbReference type="InterPro" id="IPR005471">
    <property type="entry name" value="Tscrpt_reg_IclR_N"/>
</dbReference>
<dbReference type="SUPFAM" id="SSF46785">
    <property type="entry name" value="Winged helix' DNA-binding domain"/>
    <property type="match status" value="1"/>
</dbReference>
<gene>
    <name evidence="6" type="ORF">LQ384_27725</name>
</gene>
<keyword evidence="1" id="KW-0805">Transcription regulation</keyword>
<organism evidence="6 7">
    <name type="scientific">Rhodococcus rhodochrous</name>
    <dbReference type="NCBI Taxonomy" id="1829"/>
    <lineage>
        <taxon>Bacteria</taxon>
        <taxon>Bacillati</taxon>
        <taxon>Actinomycetota</taxon>
        <taxon>Actinomycetes</taxon>
        <taxon>Mycobacteriales</taxon>
        <taxon>Nocardiaceae</taxon>
        <taxon>Rhodococcus</taxon>
    </lineage>
</organism>
<sequence length="224" mass="24011">MAILELVVASNSRGVRLGDLANALDAPKSSLHALSKGLVSTGYLREEEGRYLVGPAISSLIAVGPTTFQSAYRHILTELVAQWNETAMLATLVGESIVYIDSVQPDVLIRAIPTLNRRISLWPRSSGKVFLARMEPKRLEAYLRRHHPDPAEADLVRAELDVTRTTGTGISIGEAVEGHVALAVSVTDAPLPIAIAMAGPHGRMIDRIADISSTMRAAVTSLTS</sequence>
<dbReference type="EMBL" id="JAJNCO010000033">
    <property type="protein sequence ID" value="MCD2114887.1"/>
    <property type="molecule type" value="Genomic_DNA"/>
</dbReference>
<dbReference type="GO" id="GO:0045892">
    <property type="term" value="P:negative regulation of DNA-templated transcription"/>
    <property type="evidence" value="ECO:0007669"/>
    <property type="project" value="TreeGrafter"/>
</dbReference>
<protein>
    <submittedName>
        <fullName evidence="6">Helix-turn-helix domain-containing protein</fullName>
    </submittedName>
</protein>
<evidence type="ECO:0000256" key="2">
    <source>
        <dbReference type="ARBA" id="ARBA00023125"/>
    </source>
</evidence>
<dbReference type="InterPro" id="IPR029016">
    <property type="entry name" value="GAF-like_dom_sf"/>
</dbReference>
<feature type="domain" description="HTH iclR-type" evidence="4">
    <location>
        <begin position="1"/>
        <end position="55"/>
    </location>
</feature>
<evidence type="ECO:0000256" key="1">
    <source>
        <dbReference type="ARBA" id="ARBA00023015"/>
    </source>
</evidence>
<keyword evidence="3" id="KW-0804">Transcription</keyword>
<evidence type="ECO:0000313" key="6">
    <source>
        <dbReference type="EMBL" id="MCD2114887.1"/>
    </source>
</evidence>
<dbReference type="Gene3D" id="3.30.450.40">
    <property type="match status" value="1"/>
</dbReference>